<dbReference type="SFLD" id="SFLDF00027">
    <property type="entry name" value="p-type_atpase"/>
    <property type="match status" value="1"/>
</dbReference>
<dbReference type="Pfam" id="PF00122">
    <property type="entry name" value="E1-E2_ATPase"/>
    <property type="match status" value="1"/>
</dbReference>
<evidence type="ECO:0000256" key="15">
    <source>
        <dbReference type="ARBA" id="ARBA00023136"/>
    </source>
</evidence>
<proteinExistence type="inferred from homology"/>
<dbReference type="PROSITE" id="PS50846">
    <property type="entry name" value="HMA_2"/>
    <property type="match status" value="2"/>
</dbReference>
<evidence type="ECO:0000313" key="21">
    <source>
        <dbReference type="Proteomes" id="UP000199612"/>
    </source>
</evidence>
<keyword evidence="13 18" id="KW-1133">Transmembrane helix</keyword>
<dbReference type="NCBIfam" id="TIGR01494">
    <property type="entry name" value="ATPase_P-type"/>
    <property type="match status" value="1"/>
</dbReference>
<dbReference type="SFLD" id="SFLDS00003">
    <property type="entry name" value="Haloacid_Dehalogenase"/>
    <property type="match status" value="1"/>
</dbReference>
<keyword evidence="4" id="KW-0104">Cadmium</keyword>
<dbReference type="InterPro" id="IPR023298">
    <property type="entry name" value="ATPase_P-typ_TM_dom_sf"/>
</dbReference>
<dbReference type="InterPro" id="IPR023214">
    <property type="entry name" value="HAD_sf"/>
</dbReference>
<dbReference type="InterPro" id="IPR018303">
    <property type="entry name" value="ATPase_P-typ_P_site"/>
</dbReference>
<dbReference type="AlphaFoldDB" id="A0A1I1G100"/>
<dbReference type="PANTHER" id="PTHR48085:SF5">
    <property type="entry name" value="CADMIUM_ZINC-TRANSPORTING ATPASE HMA4-RELATED"/>
    <property type="match status" value="1"/>
</dbReference>
<dbReference type="GO" id="GO:0008551">
    <property type="term" value="F:P-type cadmium transporter activity"/>
    <property type="evidence" value="ECO:0007669"/>
    <property type="project" value="UniProtKB-EC"/>
</dbReference>
<reference evidence="21" key="1">
    <citation type="submission" date="2016-10" db="EMBL/GenBank/DDBJ databases">
        <authorList>
            <person name="Varghese N."/>
            <person name="Submissions S."/>
        </authorList>
    </citation>
    <scope>NUCLEOTIDE SEQUENCE [LARGE SCALE GENOMIC DNA]</scope>
    <source>
        <strain evidence="21">DSM 23664</strain>
    </source>
</reference>
<keyword evidence="15 18" id="KW-0472">Membrane</keyword>
<dbReference type="InterPro" id="IPR036163">
    <property type="entry name" value="HMA_dom_sf"/>
</dbReference>
<dbReference type="Gene3D" id="3.40.1110.10">
    <property type="entry name" value="Calcium-transporting ATPase, cytoplasmic domain N"/>
    <property type="match status" value="1"/>
</dbReference>
<dbReference type="SUPFAM" id="SSF56784">
    <property type="entry name" value="HAD-like"/>
    <property type="match status" value="1"/>
</dbReference>
<dbReference type="Gene3D" id="3.30.70.100">
    <property type="match status" value="2"/>
</dbReference>
<keyword evidence="14" id="KW-0813">Transport</keyword>
<evidence type="ECO:0000259" key="19">
    <source>
        <dbReference type="PROSITE" id="PS50846"/>
    </source>
</evidence>
<evidence type="ECO:0000256" key="16">
    <source>
        <dbReference type="ARBA" id="ARBA00047308"/>
    </source>
</evidence>
<dbReference type="InterPro" id="IPR006121">
    <property type="entry name" value="HMA_dom"/>
</dbReference>
<comment type="similarity">
    <text evidence="2 18">Belongs to the cation transport ATPase (P-type) (TC 3.A.3) family. Type IB subfamily.</text>
</comment>
<feature type="transmembrane region" description="Helical" evidence="18">
    <location>
        <begin position="246"/>
        <end position="265"/>
    </location>
</feature>
<dbReference type="NCBIfam" id="TIGR01512">
    <property type="entry name" value="ATPase-IB2_Cd"/>
    <property type="match status" value="1"/>
</dbReference>
<dbReference type="GO" id="GO:0016887">
    <property type="term" value="F:ATP hydrolysis activity"/>
    <property type="evidence" value="ECO:0007669"/>
    <property type="project" value="InterPro"/>
</dbReference>
<evidence type="ECO:0000256" key="1">
    <source>
        <dbReference type="ARBA" id="ARBA00004651"/>
    </source>
</evidence>
<dbReference type="CDD" id="cd07548">
    <property type="entry name" value="P-type_ATPase-Cd_Zn_Co_like"/>
    <property type="match status" value="1"/>
</dbReference>
<dbReference type="CDD" id="cd00371">
    <property type="entry name" value="HMA"/>
    <property type="match status" value="2"/>
</dbReference>
<dbReference type="PROSITE" id="PS00154">
    <property type="entry name" value="ATPASE_E1_E2"/>
    <property type="match status" value="1"/>
</dbReference>
<feature type="transmembrane region" description="Helical" evidence="18">
    <location>
        <begin position="222"/>
        <end position="240"/>
    </location>
</feature>
<comment type="subcellular location">
    <subcellularLocation>
        <location evidence="1">Cell membrane</location>
        <topology evidence="1">Multi-pass membrane protein</topology>
    </subcellularLocation>
</comment>
<dbReference type="SFLD" id="SFLDG00002">
    <property type="entry name" value="C1.7:_P-type_atpase_like"/>
    <property type="match status" value="1"/>
</dbReference>
<keyword evidence="14" id="KW-0406">Ion transport</keyword>
<keyword evidence="8 18" id="KW-0547">Nucleotide-binding</keyword>
<dbReference type="Pfam" id="PF00403">
    <property type="entry name" value="HMA"/>
    <property type="match status" value="2"/>
</dbReference>
<evidence type="ECO:0000256" key="13">
    <source>
        <dbReference type="ARBA" id="ARBA00022989"/>
    </source>
</evidence>
<keyword evidence="6 18" id="KW-0812">Transmembrane</keyword>
<dbReference type="OrthoDB" id="9813266at2"/>
<evidence type="ECO:0000256" key="8">
    <source>
        <dbReference type="ARBA" id="ARBA00022741"/>
    </source>
</evidence>
<evidence type="ECO:0000256" key="10">
    <source>
        <dbReference type="ARBA" id="ARBA00022840"/>
    </source>
</evidence>
<feature type="transmembrane region" description="Helical" evidence="18">
    <location>
        <begin position="478"/>
        <end position="503"/>
    </location>
</feature>
<dbReference type="Pfam" id="PF00702">
    <property type="entry name" value="Hydrolase"/>
    <property type="match status" value="1"/>
</dbReference>
<evidence type="ECO:0000256" key="6">
    <source>
        <dbReference type="ARBA" id="ARBA00022692"/>
    </source>
</evidence>
<organism evidence="20 21">
    <name type="scientific">Alkalibacterium subtropicum</name>
    <dbReference type="NCBI Taxonomy" id="753702"/>
    <lineage>
        <taxon>Bacteria</taxon>
        <taxon>Bacillati</taxon>
        <taxon>Bacillota</taxon>
        <taxon>Bacilli</taxon>
        <taxon>Lactobacillales</taxon>
        <taxon>Carnobacteriaceae</taxon>
        <taxon>Alkalibacterium</taxon>
    </lineage>
</organism>
<evidence type="ECO:0000256" key="17">
    <source>
        <dbReference type="ARBA" id="ARBA00049338"/>
    </source>
</evidence>
<sequence>MSENKKSHEWILEGIDCANCAAKVERGVAKVAGVANSSVNYMTETLSFEVTEDKEHLVLSNVKQKVKKLEPDVTLKNKVDGKLIEINPPLTKVSHLKDDRKNYEWILEGIDCANCAAKVERGVATVPGVTKSSVNFMTETLSFEVAGGNRNDVLASVKQTVGTLEPDVVLRKKADGTLVGNGADSHKNSASIESISVEETGHKQTNRASLANMFGNKTKITIIRLILGLALLTTGMFLPIDGQVSLGLFILAYLITGYDVVGRAIRNIFRGQVFDENFLMTIATLSAFYIQEYPEAVAVMLFYQVGEVFQDMAVSKSRRSIADLMDIRPDYANLVTENNVEKVAPETIKIGDIILIRPGEKVPLDGKVVEGTSAMDTSALTGESVPRSVKPEDTVLSGFINKNGVLKIAVEKPFAESTVKKILDLVQNASGRKAPTEQFITKFARYYTPIVVIAAALLAIVPPLVLPGATFNEWIYRASIFLVISCPCALVVSIPVGFFGGIGSASRKGILVKGSNFLEGLNDLKYVVMDKTGTLTKGTFEITAIEPRNGINSGQLLELAAYAEAHSTHPIADSIKEHFGEEIREEKITAYNEISGHGIQATIGGKEVLAGNARLMEKFSVDFSEVQEIGTIVYLAVDKVYTGYLLIADTIKEDAKESIADMKKLGIKNIIMLTGDSKKVGEAVANKLGITEVYSELLPQDKVAKFEEILSRKEKNEKVAFVGDGINDTPVLARSDIGIAMGGLGSDAAIEAADVVLMDDKPSKIVTALHVAKNTRRIVWQNILFALGVKGLFLILGAFGIATMWEAVFADVGVTVIAVLNSMRVLKK</sequence>
<dbReference type="GO" id="GO:0005886">
    <property type="term" value="C:plasma membrane"/>
    <property type="evidence" value="ECO:0007669"/>
    <property type="project" value="UniProtKB-SubCell"/>
</dbReference>
<feature type="transmembrane region" description="Helical" evidence="18">
    <location>
        <begin position="446"/>
        <end position="466"/>
    </location>
</feature>
<dbReference type="GO" id="GO:0005524">
    <property type="term" value="F:ATP binding"/>
    <property type="evidence" value="ECO:0007669"/>
    <property type="project" value="UniProtKB-UniRule"/>
</dbReference>
<keyword evidence="5" id="KW-0597">Phosphoprotein</keyword>
<dbReference type="InterPro" id="IPR008250">
    <property type="entry name" value="ATPase_P-typ_transduc_dom_A_sf"/>
</dbReference>
<gene>
    <name evidence="20" type="ORF">SAMN04488102_102248</name>
</gene>
<keyword evidence="7 18" id="KW-0479">Metal-binding</keyword>
<dbReference type="SUPFAM" id="SSF81665">
    <property type="entry name" value="Calcium ATPase, transmembrane domain M"/>
    <property type="match status" value="1"/>
</dbReference>
<evidence type="ECO:0000256" key="11">
    <source>
        <dbReference type="ARBA" id="ARBA00022842"/>
    </source>
</evidence>
<keyword evidence="10 18" id="KW-0067">ATP-binding</keyword>
<feature type="domain" description="HMA" evidence="19">
    <location>
        <begin position="6"/>
        <end position="74"/>
    </location>
</feature>
<keyword evidence="9" id="KW-0862">Zinc</keyword>
<dbReference type="STRING" id="753702.SAMN04488102_102248"/>
<dbReference type="InterPro" id="IPR023299">
    <property type="entry name" value="ATPase_P-typ_cyto_dom_N"/>
</dbReference>
<dbReference type="Proteomes" id="UP000199612">
    <property type="component" value="Unassembled WGS sequence"/>
</dbReference>
<dbReference type="InterPro" id="IPR044492">
    <property type="entry name" value="P_typ_ATPase_HD_dom"/>
</dbReference>
<dbReference type="NCBIfam" id="TIGR01525">
    <property type="entry name" value="ATPase-IB_hvy"/>
    <property type="match status" value="1"/>
</dbReference>
<name>A0A1I1G100_9LACT</name>
<evidence type="ECO:0000313" key="20">
    <source>
        <dbReference type="EMBL" id="SFC02860.1"/>
    </source>
</evidence>
<dbReference type="InterPro" id="IPR036412">
    <property type="entry name" value="HAD-like_sf"/>
</dbReference>
<dbReference type="PRINTS" id="PR00941">
    <property type="entry name" value="CDATPASE"/>
</dbReference>
<keyword evidence="21" id="KW-1185">Reference proteome</keyword>
<accession>A0A1I1G100</accession>
<evidence type="ECO:0000256" key="9">
    <source>
        <dbReference type="ARBA" id="ARBA00022833"/>
    </source>
</evidence>
<keyword evidence="11" id="KW-0460">Magnesium</keyword>
<dbReference type="InterPro" id="IPR001757">
    <property type="entry name" value="P_typ_ATPase"/>
</dbReference>
<dbReference type="PANTHER" id="PTHR48085">
    <property type="entry name" value="CADMIUM/ZINC-TRANSPORTING ATPASE HMA2-RELATED"/>
    <property type="match status" value="1"/>
</dbReference>
<evidence type="ECO:0000256" key="12">
    <source>
        <dbReference type="ARBA" id="ARBA00022967"/>
    </source>
</evidence>
<dbReference type="EMBL" id="FOLT01000002">
    <property type="protein sequence ID" value="SFC02860.1"/>
    <property type="molecule type" value="Genomic_DNA"/>
</dbReference>
<dbReference type="PROSITE" id="PS01047">
    <property type="entry name" value="HMA_1"/>
    <property type="match status" value="2"/>
</dbReference>
<dbReference type="Gene3D" id="2.70.150.10">
    <property type="entry name" value="Calcium-transporting ATPase, cytoplasmic transduction domain A"/>
    <property type="match status" value="1"/>
</dbReference>
<feature type="domain" description="HMA" evidence="19">
    <location>
        <begin position="101"/>
        <end position="169"/>
    </location>
</feature>
<dbReference type="Gene3D" id="3.40.50.1000">
    <property type="entry name" value="HAD superfamily/HAD-like"/>
    <property type="match status" value="1"/>
</dbReference>
<dbReference type="InterPro" id="IPR027256">
    <property type="entry name" value="P-typ_ATPase_IB"/>
</dbReference>
<dbReference type="InterPro" id="IPR059000">
    <property type="entry name" value="ATPase_P-type_domA"/>
</dbReference>
<evidence type="ECO:0000256" key="14">
    <source>
        <dbReference type="ARBA" id="ARBA00023065"/>
    </source>
</evidence>
<dbReference type="SUPFAM" id="SSF81653">
    <property type="entry name" value="Calcium ATPase, transduction domain A"/>
    <property type="match status" value="1"/>
</dbReference>
<evidence type="ECO:0000256" key="5">
    <source>
        <dbReference type="ARBA" id="ARBA00022553"/>
    </source>
</evidence>
<dbReference type="GO" id="GO:0016463">
    <property type="term" value="F:P-type zinc transporter activity"/>
    <property type="evidence" value="ECO:0007669"/>
    <property type="project" value="UniProtKB-EC"/>
</dbReference>
<feature type="transmembrane region" description="Helical" evidence="18">
    <location>
        <begin position="783"/>
        <end position="802"/>
    </location>
</feature>
<keyword evidence="3 18" id="KW-1003">Cell membrane</keyword>
<evidence type="ECO:0000256" key="4">
    <source>
        <dbReference type="ARBA" id="ARBA00022539"/>
    </source>
</evidence>
<dbReference type="FunFam" id="2.70.150.10:FF:000002">
    <property type="entry name" value="Copper-transporting ATPase 1, putative"/>
    <property type="match status" value="1"/>
</dbReference>
<dbReference type="FunFam" id="3.40.1110.10:FF:000066">
    <property type="entry name" value="Cadmium-translocating P-type ATPase"/>
    <property type="match status" value="1"/>
</dbReference>
<dbReference type="SUPFAM" id="SSF55008">
    <property type="entry name" value="HMA, heavy metal-associated domain"/>
    <property type="match status" value="2"/>
</dbReference>
<evidence type="ECO:0000256" key="3">
    <source>
        <dbReference type="ARBA" id="ARBA00022475"/>
    </source>
</evidence>
<keyword evidence="12" id="KW-1278">Translocase</keyword>
<evidence type="ECO:0000256" key="7">
    <source>
        <dbReference type="ARBA" id="ARBA00022723"/>
    </source>
</evidence>
<dbReference type="PRINTS" id="PR00119">
    <property type="entry name" value="CATATPASE"/>
</dbReference>
<evidence type="ECO:0000256" key="2">
    <source>
        <dbReference type="ARBA" id="ARBA00006024"/>
    </source>
</evidence>
<dbReference type="GO" id="GO:0046872">
    <property type="term" value="F:metal ion binding"/>
    <property type="evidence" value="ECO:0007669"/>
    <property type="project" value="UniProtKB-KW"/>
</dbReference>
<dbReference type="InterPro" id="IPR051014">
    <property type="entry name" value="Cation_Transport_ATPase_IB"/>
</dbReference>
<comment type="catalytic activity">
    <reaction evidence="16">
        <text>Zn(2+)(in) + ATP + H2O = Zn(2+)(out) + ADP + phosphate + H(+)</text>
        <dbReference type="Rhea" id="RHEA:20621"/>
        <dbReference type="ChEBI" id="CHEBI:15377"/>
        <dbReference type="ChEBI" id="CHEBI:15378"/>
        <dbReference type="ChEBI" id="CHEBI:29105"/>
        <dbReference type="ChEBI" id="CHEBI:30616"/>
        <dbReference type="ChEBI" id="CHEBI:43474"/>
        <dbReference type="ChEBI" id="CHEBI:456216"/>
        <dbReference type="EC" id="7.2.2.12"/>
    </reaction>
</comment>
<evidence type="ECO:0000256" key="18">
    <source>
        <dbReference type="RuleBase" id="RU362081"/>
    </source>
</evidence>
<dbReference type="InterPro" id="IPR017969">
    <property type="entry name" value="Heavy-metal-associated_CS"/>
</dbReference>
<protein>
    <submittedName>
        <fullName evidence="20">Cd2+/Zn2+-exporting ATPase</fullName>
    </submittedName>
</protein>
<comment type="catalytic activity">
    <reaction evidence="17">
        <text>Cd(2+)(in) + ATP + H2O = Cd(2+)(out) + ADP + phosphate + H(+)</text>
        <dbReference type="Rhea" id="RHEA:12132"/>
        <dbReference type="ChEBI" id="CHEBI:15377"/>
        <dbReference type="ChEBI" id="CHEBI:15378"/>
        <dbReference type="ChEBI" id="CHEBI:30616"/>
        <dbReference type="ChEBI" id="CHEBI:43474"/>
        <dbReference type="ChEBI" id="CHEBI:48775"/>
        <dbReference type="ChEBI" id="CHEBI:456216"/>
        <dbReference type="EC" id="7.2.2.21"/>
    </reaction>
</comment>